<feature type="region of interest" description="Disordered" evidence="1">
    <location>
        <begin position="145"/>
        <end position="184"/>
    </location>
</feature>
<sequence length="520" mass="62217">MKTSNVDKAFSKMPKLINVPQMPQINNFMGYNQMPTQMQMNYQQQFYQMQPDFQYMGSMGYPQQYNQQAQFTGGYPPQGFFNSQQQNQEQNTQKQQIYQNLALEYTKHYVEYWNNYYEQLKNGPEPEAEASNLKEQSASSLNDRYFSDKKQGQNNENNGRQKDSNLMKSSKFAQSQADSKEKLNQVKKSITEEANEAKSELSLDSDILREEYKKKQVIEEEDVIPVNQNFILDQSIDEDDFDKYIPECKVDPNMKLLEQIEEYERLDREREEQIKREQEEKEKEEERKRQEELREQMEHDQFYADNPEIYLEHRKQQKKVIFETLKLEMDKLIEKTQKIEEDLFDANQGITQAKKELESNNIKRKKTEFYLRAKQLQYDIDNIIENNQEEKLAETNFQLLKGLHETILDDQLERMYENNQKLFLEVSNVLTDIVGVKSKQGSFGQYNYYESLKQKAQREVKEEKEEMERKRKLYGKLLPPQKSIKRNVLDYPKDKKRSNSKSKSQEKKKQPLHKKAWGQH</sequence>
<proteinExistence type="predicted"/>
<organism evidence="2 3">
    <name type="scientific">Tetrahymena thermophila (strain SB210)</name>
    <dbReference type="NCBI Taxonomy" id="312017"/>
    <lineage>
        <taxon>Eukaryota</taxon>
        <taxon>Sar</taxon>
        <taxon>Alveolata</taxon>
        <taxon>Ciliophora</taxon>
        <taxon>Intramacronucleata</taxon>
        <taxon>Oligohymenophorea</taxon>
        <taxon>Hymenostomatida</taxon>
        <taxon>Tetrahymenina</taxon>
        <taxon>Tetrahymenidae</taxon>
        <taxon>Tetrahymena</taxon>
    </lineage>
</organism>
<dbReference type="RefSeq" id="XP_001021965.4">
    <property type="nucleotide sequence ID" value="XM_001021965.4"/>
</dbReference>
<dbReference type="AlphaFoldDB" id="Q23YT5"/>
<feature type="compositionally biased region" description="Low complexity" evidence="1">
    <location>
        <begin position="82"/>
        <end position="93"/>
    </location>
</feature>
<feature type="compositionally biased region" description="Polar residues" evidence="1">
    <location>
        <begin position="166"/>
        <end position="177"/>
    </location>
</feature>
<dbReference type="EMBL" id="GG662557">
    <property type="protein sequence ID" value="EAS01720.4"/>
    <property type="molecule type" value="Genomic_DNA"/>
</dbReference>
<protein>
    <submittedName>
        <fullName evidence="2">Uncharacterized protein</fullName>
    </submittedName>
</protein>
<feature type="region of interest" description="Disordered" evidence="1">
    <location>
        <begin position="72"/>
        <end position="93"/>
    </location>
</feature>
<dbReference type="Proteomes" id="UP000009168">
    <property type="component" value="Unassembled WGS sequence"/>
</dbReference>
<feature type="region of interest" description="Disordered" evidence="1">
    <location>
        <begin position="275"/>
        <end position="294"/>
    </location>
</feature>
<feature type="compositionally biased region" description="Basic residues" evidence="1">
    <location>
        <begin position="510"/>
        <end position="520"/>
    </location>
</feature>
<gene>
    <name evidence="2" type="ORF">TTHERM_00859250</name>
</gene>
<reference evidence="3" key="1">
    <citation type="journal article" date="2006" name="PLoS Biol.">
        <title>Macronuclear genome sequence of the ciliate Tetrahymena thermophila, a model eukaryote.</title>
        <authorList>
            <person name="Eisen J.A."/>
            <person name="Coyne R.S."/>
            <person name="Wu M."/>
            <person name="Wu D."/>
            <person name="Thiagarajan M."/>
            <person name="Wortman J.R."/>
            <person name="Badger J.H."/>
            <person name="Ren Q."/>
            <person name="Amedeo P."/>
            <person name="Jones K.M."/>
            <person name="Tallon L.J."/>
            <person name="Delcher A.L."/>
            <person name="Salzberg S.L."/>
            <person name="Silva J.C."/>
            <person name="Haas B.J."/>
            <person name="Majoros W.H."/>
            <person name="Farzad M."/>
            <person name="Carlton J.M."/>
            <person name="Smith R.K. Jr."/>
            <person name="Garg J."/>
            <person name="Pearlman R.E."/>
            <person name="Karrer K.M."/>
            <person name="Sun L."/>
            <person name="Manning G."/>
            <person name="Elde N.C."/>
            <person name="Turkewitz A.P."/>
            <person name="Asai D.J."/>
            <person name="Wilkes D.E."/>
            <person name="Wang Y."/>
            <person name="Cai H."/>
            <person name="Collins K."/>
            <person name="Stewart B.A."/>
            <person name="Lee S.R."/>
            <person name="Wilamowska K."/>
            <person name="Weinberg Z."/>
            <person name="Ruzzo W.L."/>
            <person name="Wloga D."/>
            <person name="Gaertig J."/>
            <person name="Frankel J."/>
            <person name="Tsao C.-C."/>
            <person name="Gorovsky M.A."/>
            <person name="Keeling P.J."/>
            <person name="Waller R.F."/>
            <person name="Patron N.J."/>
            <person name="Cherry J.M."/>
            <person name="Stover N.A."/>
            <person name="Krieger C.J."/>
            <person name="del Toro C."/>
            <person name="Ryder H.F."/>
            <person name="Williamson S.C."/>
            <person name="Barbeau R.A."/>
            <person name="Hamilton E.P."/>
            <person name="Orias E."/>
        </authorList>
    </citation>
    <scope>NUCLEOTIDE SEQUENCE [LARGE SCALE GENOMIC DNA]</scope>
    <source>
        <strain evidence="3">SB210</strain>
    </source>
</reference>
<evidence type="ECO:0000313" key="3">
    <source>
        <dbReference type="Proteomes" id="UP000009168"/>
    </source>
</evidence>
<keyword evidence="3" id="KW-1185">Reference proteome</keyword>
<feature type="region of interest" description="Disordered" evidence="1">
    <location>
        <begin position="462"/>
        <end position="520"/>
    </location>
</feature>
<dbReference type="HOGENOM" id="CLU_579405_0_0_1"/>
<dbReference type="InParanoid" id="Q23YT5"/>
<evidence type="ECO:0000313" key="2">
    <source>
        <dbReference type="EMBL" id="EAS01720.4"/>
    </source>
</evidence>
<evidence type="ECO:0000256" key="1">
    <source>
        <dbReference type="SAM" id="MobiDB-lite"/>
    </source>
</evidence>
<dbReference type="KEGG" id="tet:TTHERM_00859250"/>
<dbReference type="GeneID" id="7835375"/>
<accession>Q23YT5</accession>
<name>Q23YT5_TETTS</name>